<evidence type="ECO:0000313" key="2">
    <source>
        <dbReference type="Proteomes" id="UP000218387"/>
    </source>
</evidence>
<gene>
    <name evidence="1" type="ORF">CPZ25_008270</name>
</gene>
<dbReference type="PANTHER" id="PTHR42967:SF1">
    <property type="entry name" value="MBL FOLD METALLO-HYDROLASE"/>
    <property type="match status" value="1"/>
</dbReference>
<evidence type="ECO:0000313" key="1">
    <source>
        <dbReference type="EMBL" id="QCT71324.1"/>
    </source>
</evidence>
<keyword evidence="1" id="KW-0378">Hydrolase</keyword>
<dbReference type="AlphaFoldDB" id="A0A4P9C7H4"/>
<name>A0A4P9C7H4_EUBML</name>
<keyword evidence="2" id="KW-1185">Reference proteome</keyword>
<accession>A0A4P9C7H4</accession>
<dbReference type="GO" id="GO:0016787">
    <property type="term" value="F:hydrolase activity"/>
    <property type="evidence" value="ECO:0007669"/>
    <property type="project" value="UniProtKB-KW"/>
</dbReference>
<organism evidence="1 2">
    <name type="scientific">Eubacterium maltosivorans</name>
    <dbReference type="NCBI Taxonomy" id="2041044"/>
    <lineage>
        <taxon>Bacteria</taxon>
        <taxon>Bacillati</taxon>
        <taxon>Bacillota</taxon>
        <taxon>Clostridia</taxon>
        <taxon>Eubacteriales</taxon>
        <taxon>Eubacteriaceae</taxon>
        <taxon>Eubacterium</taxon>
    </lineage>
</organism>
<sequence length="231" mass="26668">MKIIYLHHSGFIVELERMTLIFDAITNIPPHFLRKGRKNYFFVTHSHQDHFSQKILSYGSDYDTTYIFSDDIPEKGGRNIHYMAPYQKMSFPGIEIETFGSTDLGVSFFVQAEGKNIFHSGDLNWWDWDTESHPNINPEVEERDFKAVIQKIEAQTGNHKMDVAFVPVDSRLGGSACRAAEYFIDKLHPKVLIPMHFWEDFSVIRTLANRETGSGTEIPLFDDRNVVIGNY</sequence>
<dbReference type="Gene3D" id="3.60.15.10">
    <property type="entry name" value="Ribonuclease Z/Hydroxyacylglutathione hydrolase-like"/>
    <property type="match status" value="1"/>
</dbReference>
<dbReference type="Proteomes" id="UP000218387">
    <property type="component" value="Chromosome"/>
</dbReference>
<dbReference type="RefSeq" id="WP_096920381.1">
    <property type="nucleotide sequence ID" value="NZ_CP029487.1"/>
</dbReference>
<protein>
    <submittedName>
        <fullName evidence="1">Hydrolase</fullName>
    </submittedName>
</protein>
<proteinExistence type="predicted"/>
<dbReference type="InterPro" id="IPR036866">
    <property type="entry name" value="RibonucZ/Hydroxyglut_hydro"/>
</dbReference>
<dbReference type="SUPFAM" id="SSF56281">
    <property type="entry name" value="Metallo-hydrolase/oxidoreductase"/>
    <property type="match status" value="1"/>
</dbReference>
<dbReference type="PANTHER" id="PTHR42967">
    <property type="entry name" value="METAL DEPENDENT HYDROLASE"/>
    <property type="match status" value="1"/>
</dbReference>
<dbReference type="EMBL" id="CP029487">
    <property type="protein sequence ID" value="QCT71324.1"/>
    <property type="molecule type" value="Genomic_DNA"/>
</dbReference>
<dbReference type="KEGG" id="emt:CPZ25_008270"/>
<reference evidence="1 2" key="1">
    <citation type="submission" date="2018-05" db="EMBL/GenBank/DDBJ databases">
        <title>Genome comparison of Eubacterium sp.</title>
        <authorList>
            <person name="Feng Y."/>
            <person name="Sanchez-Andrea I."/>
            <person name="Stams A.J.M."/>
            <person name="De Vos W.M."/>
        </authorList>
    </citation>
    <scope>NUCLEOTIDE SEQUENCE [LARGE SCALE GENOMIC DNA]</scope>
    <source>
        <strain evidence="1 2">YI</strain>
    </source>
</reference>